<dbReference type="PATRIC" id="fig|272123.3.peg.1530"/>
<keyword evidence="1" id="KW-0472">Membrane</keyword>
<feature type="transmembrane region" description="Helical" evidence="1">
    <location>
        <begin position="6"/>
        <end position="26"/>
    </location>
</feature>
<evidence type="ECO:0000313" key="3">
    <source>
        <dbReference type="Proteomes" id="UP000010474"/>
    </source>
</evidence>
<dbReference type="STRING" id="272123.Anacy_1398"/>
<organism evidence="2 3">
    <name type="scientific">Anabaena cylindrica (strain ATCC 27899 / PCC 7122)</name>
    <dbReference type="NCBI Taxonomy" id="272123"/>
    <lineage>
        <taxon>Bacteria</taxon>
        <taxon>Bacillati</taxon>
        <taxon>Cyanobacteriota</taxon>
        <taxon>Cyanophyceae</taxon>
        <taxon>Nostocales</taxon>
        <taxon>Nostocaceae</taxon>
        <taxon>Anabaena</taxon>
    </lineage>
</organism>
<dbReference type="Proteomes" id="UP000010474">
    <property type="component" value="Chromosome"/>
</dbReference>
<keyword evidence="3" id="KW-1185">Reference proteome</keyword>
<keyword evidence="1" id="KW-0812">Transmembrane</keyword>
<name>K9ZDT8_ANACC</name>
<evidence type="ECO:0000256" key="1">
    <source>
        <dbReference type="SAM" id="Phobius"/>
    </source>
</evidence>
<keyword evidence="1" id="KW-1133">Transmembrane helix</keyword>
<sequence length="95" mass="11119">MKFDVAITISLISFLLLIGSNFIWLLKSYGNSERKRYAAEKDFEELRKNQEKIISNTSLLFRDIDHNHDLIFMILQEINYKVGGGKIEKNNNESH</sequence>
<dbReference type="KEGG" id="acy:Anacy_1398"/>
<evidence type="ECO:0000313" key="2">
    <source>
        <dbReference type="EMBL" id="AFZ56909.1"/>
    </source>
</evidence>
<dbReference type="AlphaFoldDB" id="K9ZDT8"/>
<proteinExistence type="predicted"/>
<dbReference type="HOGENOM" id="CLU_2535245_0_0_3"/>
<reference evidence="3" key="1">
    <citation type="journal article" date="2013" name="Proc. Natl. Acad. Sci. U.S.A.">
        <title>Improving the coverage of the cyanobacterial phylum using diversity-driven genome sequencing.</title>
        <authorList>
            <person name="Shih P.M."/>
            <person name="Wu D."/>
            <person name="Latifi A."/>
            <person name="Axen S.D."/>
            <person name="Fewer D.P."/>
            <person name="Talla E."/>
            <person name="Calteau A."/>
            <person name="Cai F."/>
            <person name="Tandeau de Marsac N."/>
            <person name="Rippka R."/>
            <person name="Herdman M."/>
            <person name="Sivonen K."/>
            <person name="Coursin T."/>
            <person name="Laurent T."/>
            <person name="Goodwin L."/>
            <person name="Nolan M."/>
            <person name="Davenport K.W."/>
            <person name="Han C.S."/>
            <person name="Rubin E.M."/>
            <person name="Eisen J.A."/>
            <person name="Woyke T."/>
            <person name="Gugger M."/>
            <person name="Kerfeld C.A."/>
        </authorList>
    </citation>
    <scope>NUCLEOTIDE SEQUENCE [LARGE SCALE GENOMIC DNA]</scope>
    <source>
        <strain evidence="3">ATCC 27899 / PCC 7122</strain>
    </source>
</reference>
<accession>K9ZDT8</accession>
<gene>
    <name evidence="2" type="ordered locus">Anacy_1398</name>
</gene>
<dbReference type="OrthoDB" id="489903at2"/>
<protein>
    <submittedName>
        <fullName evidence="2">Uncharacterized protein</fullName>
    </submittedName>
</protein>
<dbReference type="EMBL" id="CP003659">
    <property type="protein sequence ID" value="AFZ56909.1"/>
    <property type="molecule type" value="Genomic_DNA"/>
</dbReference>